<dbReference type="EnsemblMetazoa" id="XM_008191474.1">
    <property type="protein sequence ID" value="XP_008189696.1"/>
    <property type="gene ID" value="LOC103311769"/>
</dbReference>
<sequence>MSGRRFEQLLNSFSVEYADKIVSADGPMKKLEPMYTMLIDNFQNAFYPRIELSLDESLLLHRGRLGFRQYIKGKKAKYGIKFDELCCPDGYILNIEMYKGKQFSSAALTSKIDNLVLRLIAPYLNKGHHLFMDNYYNSVNLSNLLLKHKTHTTGTLRSNRRGNPKCVVQKKLKPGDHIWKRQNSVYISKWKDKRDVLCITTN</sequence>
<dbReference type="PANTHER" id="PTHR46599:SF3">
    <property type="entry name" value="PIGGYBAC TRANSPOSABLE ELEMENT-DERIVED PROTEIN 4"/>
    <property type="match status" value="1"/>
</dbReference>
<reference evidence="3" key="1">
    <citation type="submission" date="2010-06" db="EMBL/GenBank/DDBJ databases">
        <authorList>
            <person name="Jiang H."/>
            <person name="Abraham K."/>
            <person name="Ali S."/>
            <person name="Alsbrooks S.L."/>
            <person name="Anim B.N."/>
            <person name="Anosike U.S."/>
            <person name="Attaway T."/>
            <person name="Bandaranaike D.P."/>
            <person name="Battles P.K."/>
            <person name="Bell S.N."/>
            <person name="Bell A.V."/>
            <person name="Beltran B."/>
            <person name="Bickham C."/>
            <person name="Bustamante Y."/>
            <person name="Caleb T."/>
            <person name="Canada A."/>
            <person name="Cardenas V."/>
            <person name="Carter K."/>
            <person name="Chacko J."/>
            <person name="Chandrabose M.N."/>
            <person name="Chavez D."/>
            <person name="Chavez A."/>
            <person name="Chen L."/>
            <person name="Chu H.-S."/>
            <person name="Claassen K.J."/>
            <person name="Cockrell R."/>
            <person name="Collins M."/>
            <person name="Cooper J.A."/>
            <person name="Cree A."/>
            <person name="Curry S.M."/>
            <person name="Da Y."/>
            <person name="Dao M.D."/>
            <person name="Das B."/>
            <person name="Davila M.-L."/>
            <person name="Davy-Carroll L."/>
            <person name="Denson S."/>
            <person name="Dinh H."/>
            <person name="Ebong V.E."/>
            <person name="Edwards J.R."/>
            <person name="Egan A."/>
            <person name="El-Daye J."/>
            <person name="Escobedo L."/>
            <person name="Fernandez S."/>
            <person name="Fernando P.R."/>
            <person name="Flagg N."/>
            <person name="Forbes L.D."/>
            <person name="Fowler R.G."/>
            <person name="Fu Q."/>
            <person name="Gabisi R.A."/>
            <person name="Ganer J."/>
            <person name="Garbino Pronczuk A."/>
            <person name="Garcia R.M."/>
            <person name="Garner T."/>
            <person name="Garrett T.E."/>
            <person name="Gonzalez D.A."/>
            <person name="Hamid H."/>
            <person name="Hawkins E.S."/>
            <person name="Hirani K."/>
            <person name="Hogues M.E."/>
            <person name="Hollins B."/>
            <person name="Hsiao C.-H."/>
            <person name="Jabil R."/>
            <person name="James M.L."/>
            <person name="Jhangiani S.N."/>
            <person name="Johnson B."/>
            <person name="Johnson Q."/>
            <person name="Joshi V."/>
            <person name="Kalu J.B."/>
            <person name="Kam C."/>
            <person name="Kashfia A."/>
            <person name="Keebler J."/>
            <person name="Kisamo H."/>
            <person name="Kovar C.L."/>
            <person name="Lago L.A."/>
            <person name="Lai C.-Y."/>
            <person name="Laidlaw J."/>
            <person name="Lara F."/>
            <person name="Le T.-K."/>
            <person name="Lee S.L."/>
            <person name="Legall F.H."/>
            <person name="Lemon S.J."/>
            <person name="Lewis L.R."/>
            <person name="Li B."/>
            <person name="Liu Y."/>
            <person name="Liu Y.-S."/>
            <person name="Lopez J."/>
            <person name="Lozado R.J."/>
            <person name="Lu J."/>
            <person name="Madu R.C."/>
            <person name="Maheshwari M."/>
            <person name="Maheshwari R."/>
            <person name="Malloy K."/>
            <person name="Martinez E."/>
            <person name="Mathew T."/>
            <person name="Mercado I.C."/>
            <person name="Mercado C."/>
            <person name="Meyer B."/>
            <person name="Montgomery K."/>
            <person name="Morgan M.B."/>
            <person name="Munidasa M."/>
            <person name="Nazareth L.V."/>
            <person name="Nelson J."/>
            <person name="Ng B.M."/>
            <person name="Nguyen N.B."/>
            <person name="Nguyen P.Q."/>
            <person name="Nguyen T."/>
            <person name="Obregon M."/>
            <person name="Okwuonu G.O."/>
            <person name="Onwere C.G."/>
            <person name="Orozco G."/>
            <person name="Parra A."/>
            <person name="Patel S."/>
            <person name="Patil S."/>
            <person name="Perez A."/>
            <person name="Perez Y."/>
            <person name="Pham C."/>
            <person name="Primus E.L."/>
            <person name="Pu L.-L."/>
            <person name="Puazo M."/>
            <person name="Qin X."/>
            <person name="Quiroz J.B."/>
            <person name="Reese J."/>
            <person name="Richards S."/>
            <person name="Rives C.M."/>
            <person name="Robberts R."/>
            <person name="Ruiz S.J."/>
            <person name="Ruiz M.J."/>
            <person name="Santibanez J."/>
            <person name="Schneider B.W."/>
            <person name="Sisson I."/>
            <person name="Smith M."/>
            <person name="Sodergren E."/>
            <person name="Song X.-Z."/>
            <person name="Song B.B."/>
            <person name="Summersgill H."/>
            <person name="Thelus R."/>
            <person name="Thornton R.D."/>
            <person name="Trejos Z.Y."/>
            <person name="Usmani K."/>
            <person name="Vattathil S."/>
            <person name="Villasana D."/>
            <person name="Walker D.L."/>
            <person name="Wang S."/>
            <person name="Wang K."/>
            <person name="White C.S."/>
            <person name="Williams A.C."/>
            <person name="Williamson J."/>
            <person name="Wilson K."/>
            <person name="Woghiren I.O."/>
            <person name="Woodworth J.R."/>
            <person name="Worley K.C."/>
            <person name="Wright R.A."/>
            <person name="Wu W."/>
            <person name="Young L."/>
            <person name="Zhang L."/>
            <person name="Zhang J."/>
            <person name="Zhu Y."/>
            <person name="Muzny D.M."/>
            <person name="Weinstock G."/>
            <person name="Gibbs R.A."/>
        </authorList>
    </citation>
    <scope>NUCLEOTIDE SEQUENCE [LARGE SCALE GENOMIC DNA]</scope>
    <source>
        <strain evidence="3">LSR1</strain>
    </source>
</reference>
<dbReference type="InterPro" id="IPR029526">
    <property type="entry name" value="PGBD"/>
</dbReference>
<dbReference type="OrthoDB" id="6623019at2759"/>
<dbReference type="RefSeq" id="XP_008189696.1">
    <property type="nucleotide sequence ID" value="XM_008191474.1"/>
</dbReference>
<dbReference type="OMA" id="NILAIRW"/>
<proteinExistence type="predicted"/>
<dbReference type="GeneID" id="103311769"/>
<feature type="domain" description="PiggyBac transposable element-derived protein" evidence="1">
    <location>
        <begin position="1"/>
        <end position="201"/>
    </location>
</feature>
<accession>A0A8R2BBG1</accession>
<dbReference type="Pfam" id="PF13843">
    <property type="entry name" value="DDE_Tnp_1_7"/>
    <property type="match status" value="1"/>
</dbReference>
<evidence type="ECO:0000259" key="1">
    <source>
        <dbReference type="Pfam" id="PF13843"/>
    </source>
</evidence>
<dbReference type="Proteomes" id="UP000007819">
    <property type="component" value="Chromosome X"/>
</dbReference>
<dbReference type="PANTHER" id="PTHR46599">
    <property type="entry name" value="PIGGYBAC TRANSPOSABLE ELEMENT-DERIVED PROTEIN 4"/>
    <property type="match status" value="1"/>
</dbReference>
<evidence type="ECO:0000313" key="3">
    <source>
        <dbReference type="Proteomes" id="UP000007819"/>
    </source>
</evidence>
<organism evidence="2 3">
    <name type="scientific">Acyrthosiphon pisum</name>
    <name type="common">Pea aphid</name>
    <dbReference type="NCBI Taxonomy" id="7029"/>
    <lineage>
        <taxon>Eukaryota</taxon>
        <taxon>Metazoa</taxon>
        <taxon>Ecdysozoa</taxon>
        <taxon>Arthropoda</taxon>
        <taxon>Hexapoda</taxon>
        <taxon>Insecta</taxon>
        <taxon>Pterygota</taxon>
        <taxon>Neoptera</taxon>
        <taxon>Paraneoptera</taxon>
        <taxon>Hemiptera</taxon>
        <taxon>Sternorrhyncha</taxon>
        <taxon>Aphidomorpha</taxon>
        <taxon>Aphidoidea</taxon>
        <taxon>Aphididae</taxon>
        <taxon>Macrosiphini</taxon>
        <taxon>Acyrthosiphon</taxon>
    </lineage>
</organism>
<keyword evidence="3" id="KW-1185">Reference proteome</keyword>
<protein>
    <recommendedName>
        <fullName evidence="1">PiggyBac transposable element-derived protein domain-containing protein</fullName>
    </recommendedName>
</protein>
<reference evidence="2" key="2">
    <citation type="submission" date="2022-06" db="UniProtKB">
        <authorList>
            <consortium name="EnsemblMetazoa"/>
        </authorList>
    </citation>
    <scope>IDENTIFICATION</scope>
</reference>
<dbReference type="KEGG" id="api:103311769"/>
<dbReference type="AlphaFoldDB" id="A0A8R2BBG1"/>
<evidence type="ECO:0000313" key="2">
    <source>
        <dbReference type="EnsemblMetazoa" id="XP_008189696.1"/>
    </source>
</evidence>
<name>A0A8R2BBG1_ACYPI</name>